<reference evidence="1" key="1">
    <citation type="submission" date="2020-09" db="EMBL/GenBank/DDBJ databases">
        <title>Genome-Enabled Discovery of Anthraquinone Biosynthesis in Senna tora.</title>
        <authorList>
            <person name="Kang S.-H."/>
            <person name="Pandey R.P."/>
            <person name="Lee C.-M."/>
            <person name="Sim J.-S."/>
            <person name="Jeong J.-T."/>
            <person name="Choi B.-S."/>
            <person name="Jung M."/>
            <person name="Ginzburg D."/>
            <person name="Zhao K."/>
            <person name="Won S.Y."/>
            <person name="Oh T.-J."/>
            <person name="Yu Y."/>
            <person name="Kim N.-H."/>
            <person name="Lee O.R."/>
            <person name="Lee T.-H."/>
            <person name="Bashyal P."/>
            <person name="Kim T.-S."/>
            <person name="Lee W.-H."/>
            <person name="Kawkins C."/>
            <person name="Kim C.-K."/>
            <person name="Kim J.S."/>
            <person name="Ahn B.O."/>
            <person name="Rhee S.Y."/>
            <person name="Sohng J.K."/>
        </authorList>
    </citation>
    <scope>NUCLEOTIDE SEQUENCE</scope>
    <source>
        <tissue evidence="1">Leaf</tissue>
    </source>
</reference>
<gene>
    <name evidence="1" type="ORF">G2W53_017546</name>
</gene>
<keyword evidence="2" id="KW-1185">Reference proteome</keyword>
<accession>A0A834TR24</accession>
<sequence>MKIGHCIPETFNEEEDRASQFLFFKKV</sequence>
<organism evidence="1 2">
    <name type="scientific">Senna tora</name>
    <dbReference type="NCBI Taxonomy" id="362788"/>
    <lineage>
        <taxon>Eukaryota</taxon>
        <taxon>Viridiplantae</taxon>
        <taxon>Streptophyta</taxon>
        <taxon>Embryophyta</taxon>
        <taxon>Tracheophyta</taxon>
        <taxon>Spermatophyta</taxon>
        <taxon>Magnoliopsida</taxon>
        <taxon>eudicotyledons</taxon>
        <taxon>Gunneridae</taxon>
        <taxon>Pentapetalae</taxon>
        <taxon>rosids</taxon>
        <taxon>fabids</taxon>
        <taxon>Fabales</taxon>
        <taxon>Fabaceae</taxon>
        <taxon>Caesalpinioideae</taxon>
        <taxon>Cassia clade</taxon>
        <taxon>Senna</taxon>
    </lineage>
</organism>
<protein>
    <submittedName>
        <fullName evidence="1">Uncharacterized protein</fullName>
    </submittedName>
</protein>
<comment type="caution">
    <text evidence="1">The sequence shown here is derived from an EMBL/GenBank/DDBJ whole genome shotgun (WGS) entry which is preliminary data.</text>
</comment>
<dbReference type="AlphaFoldDB" id="A0A834TR24"/>
<evidence type="ECO:0000313" key="1">
    <source>
        <dbReference type="EMBL" id="KAF7826382.1"/>
    </source>
</evidence>
<dbReference type="Proteomes" id="UP000634136">
    <property type="component" value="Unassembled WGS sequence"/>
</dbReference>
<name>A0A834TR24_9FABA</name>
<dbReference type="EMBL" id="JAAIUW010000006">
    <property type="protein sequence ID" value="KAF7826382.1"/>
    <property type="molecule type" value="Genomic_DNA"/>
</dbReference>
<proteinExistence type="predicted"/>
<evidence type="ECO:0000313" key="2">
    <source>
        <dbReference type="Proteomes" id="UP000634136"/>
    </source>
</evidence>